<dbReference type="AlphaFoldDB" id="D7V096"/>
<dbReference type="RefSeq" id="WP_003754592.1">
    <property type="nucleotide sequence ID" value="NZ_GL538352.1"/>
</dbReference>
<evidence type="ECO:0000313" key="1">
    <source>
        <dbReference type="EMBL" id="EFI82989.1"/>
    </source>
</evidence>
<organism evidence="1 2">
    <name type="scientific">Listeria grayi DSM 20601</name>
    <dbReference type="NCBI Taxonomy" id="525367"/>
    <lineage>
        <taxon>Bacteria</taxon>
        <taxon>Bacillati</taxon>
        <taxon>Bacillota</taxon>
        <taxon>Bacilli</taxon>
        <taxon>Bacillales</taxon>
        <taxon>Listeriaceae</taxon>
        <taxon>Listeria</taxon>
    </lineage>
</organism>
<protein>
    <submittedName>
        <fullName evidence="1">Uncharacterized protein</fullName>
    </submittedName>
</protein>
<accession>D7V096</accession>
<dbReference type="eggNOG" id="ENOG50338TJ">
    <property type="taxonomic scope" value="Bacteria"/>
</dbReference>
<dbReference type="HOGENOM" id="CLU_062376_0_0_9"/>
<evidence type="ECO:0000313" key="2">
    <source>
        <dbReference type="Proteomes" id="UP000010119"/>
    </source>
</evidence>
<dbReference type="InterPro" id="IPR046237">
    <property type="entry name" value="DUF6270"/>
</dbReference>
<dbReference type="Proteomes" id="UP000010119">
    <property type="component" value="Unassembled WGS sequence"/>
</dbReference>
<gene>
    <name evidence="1" type="ORF">HMPREF0556_11674</name>
</gene>
<keyword evidence="2" id="KW-1185">Reference proteome</keyword>
<comment type="caution">
    <text evidence="1">The sequence shown here is derived from an EMBL/GenBank/DDBJ whole genome shotgun (WGS) entry which is preliminary data.</text>
</comment>
<dbReference type="Pfam" id="PF19786">
    <property type="entry name" value="DUF6270"/>
    <property type="match status" value="1"/>
</dbReference>
<reference evidence="1" key="1">
    <citation type="submission" date="2010-06" db="EMBL/GenBank/DDBJ databases">
        <authorList>
            <person name="Muzny D."/>
            <person name="Qin X."/>
            <person name="Buhay C."/>
            <person name="Dugan-Rocha S."/>
            <person name="Ding Y."/>
            <person name="Chen G."/>
            <person name="Hawes A."/>
            <person name="Holder M."/>
            <person name="Jhangiani S."/>
            <person name="Johnson A."/>
            <person name="Khan Z."/>
            <person name="Li Z."/>
            <person name="Liu W."/>
            <person name="Liu X."/>
            <person name="Perez L."/>
            <person name="Shen H."/>
            <person name="Wang Q."/>
            <person name="Watt J."/>
            <person name="Xi L."/>
            <person name="Xin Y."/>
            <person name="Zhou J."/>
            <person name="Deng J."/>
            <person name="Jiang H."/>
            <person name="Liu Y."/>
            <person name="Qu J."/>
            <person name="Song X.-Z."/>
            <person name="Zhang L."/>
            <person name="Villasana D."/>
            <person name="Johnson A."/>
            <person name="Liu J."/>
            <person name="Liyanage D."/>
            <person name="Lorensuhewa L."/>
            <person name="Robinson T."/>
            <person name="Song A."/>
            <person name="Song B.-B."/>
            <person name="Dinh H."/>
            <person name="Thornton R."/>
            <person name="Coyle M."/>
            <person name="Francisco L."/>
            <person name="Jackson L."/>
            <person name="Javaid M."/>
            <person name="Korchina V."/>
            <person name="Kovar C."/>
            <person name="Mata R."/>
            <person name="Mathew T."/>
            <person name="Ngo R."/>
            <person name="Nguyen L."/>
            <person name="Nguyen N."/>
            <person name="Okwuonu G."/>
            <person name="Ongeri F."/>
            <person name="Pham C."/>
            <person name="Simmons D."/>
            <person name="Wilczek-Boney K."/>
            <person name="Hale W."/>
            <person name="Jakkamsetti A."/>
            <person name="Pham P."/>
            <person name="Ruth R."/>
            <person name="San Lucas F."/>
            <person name="Warren J."/>
            <person name="Zhang J."/>
            <person name="Zhao Z."/>
            <person name="Zhou C."/>
            <person name="Zhu D."/>
            <person name="Lee S."/>
            <person name="Bess C."/>
            <person name="Blankenburg K."/>
            <person name="Forbes L."/>
            <person name="Fu Q."/>
            <person name="Gubbala S."/>
            <person name="Hirani K."/>
            <person name="Jayaseelan J.C."/>
            <person name="Lara F."/>
            <person name="Munidasa M."/>
            <person name="Palculict T."/>
            <person name="Patil S."/>
            <person name="Pu L.-L."/>
            <person name="Saada N."/>
            <person name="Tang L."/>
            <person name="Weissenberger G."/>
            <person name="Zhu Y."/>
            <person name="Hemphill L."/>
            <person name="Shang Y."/>
            <person name="Youmans B."/>
            <person name="Ayvaz T."/>
            <person name="Ross M."/>
            <person name="Santibanez J."/>
            <person name="Aqrawi P."/>
            <person name="Gross S."/>
            <person name="Joshi V."/>
            <person name="Fowler G."/>
            <person name="Nazareth L."/>
            <person name="Reid J."/>
            <person name="Worley K."/>
            <person name="Petrosino J."/>
            <person name="Highlander S."/>
            <person name="Gibbs R."/>
        </authorList>
    </citation>
    <scope>NUCLEOTIDE SEQUENCE [LARGE SCALE GENOMIC DNA]</scope>
    <source>
        <strain evidence="1">DSM 20601</strain>
    </source>
</reference>
<dbReference type="SUPFAM" id="SSF52266">
    <property type="entry name" value="SGNH hydrolase"/>
    <property type="match status" value="1"/>
</dbReference>
<dbReference type="EMBL" id="ACCR02000005">
    <property type="protein sequence ID" value="EFI82989.1"/>
    <property type="molecule type" value="Genomic_DNA"/>
</dbReference>
<name>D7V096_LISGR</name>
<proteinExistence type="predicted"/>
<sequence>MPHKIAVIGSCVTRDMFNENFIPYHKEVFEVVSTAWQTSFASLVAKPIKLAEEDLDTSGKLRDHRWKTLLRDLNKKPLKEIIRREPDYIIMDIYADVNYGFVKLRKASEEHFLTNNPNGFRKTKFYESKNFSKTYNIHENARFLEFFYKGFDKFYNIVKVQLPNTKLIINGFVEAYGYIGDEKFPMRFSADIQNQVTANNSKYFEIYDEIKRKYPDIDIIDMTKKMYFSDPNHPFGNHPYHMTKDYYNDLFNTLTRHVLKNEIDKKNKIEHP</sequence>